<comment type="similarity">
    <text evidence="5">Belongs to the complex I subunit 2 family.</text>
</comment>
<keyword evidence="4 5" id="KW-0472">Membrane</keyword>
<gene>
    <name evidence="8" type="primary">nuoN-2</name>
    <name evidence="5" type="synonym">nuoN</name>
    <name evidence="8" type="ORF">GURASL_37980</name>
</gene>
<feature type="transmembrane region" description="Helical" evidence="5">
    <location>
        <begin position="229"/>
        <end position="254"/>
    </location>
</feature>
<keyword evidence="2 5" id="KW-0812">Transmembrane</keyword>
<feature type="transmembrane region" description="Helical" evidence="5">
    <location>
        <begin position="33"/>
        <end position="51"/>
    </location>
</feature>
<keyword evidence="5" id="KW-0874">Quinone</keyword>
<keyword evidence="5" id="KW-0813">Transport</keyword>
<feature type="transmembrane region" description="Helical" evidence="5">
    <location>
        <begin position="286"/>
        <end position="305"/>
    </location>
</feature>
<proteinExistence type="inferred from homology"/>
<keyword evidence="5" id="KW-1003">Cell membrane</keyword>
<dbReference type="Pfam" id="PF00361">
    <property type="entry name" value="Proton_antipo_M"/>
    <property type="match status" value="1"/>
</dbReference>
<evidence type="ECO:0000256" key="6">
    <source>
        <dbReference type="RuleBase" id="RU000320"/>
    </source>
</evidence>
<dbReference type="PANTHER" id="PTHR22773">
    <property type="entry name" value="NADH DEHYDROGENASE"/>
    <property type="match status" value="1"/>
</dbReference>
<sequence>MTLLDLWPLMPLLILVCGSLVILLCGAVLPGRYGTVVGVVACLGAALWALQVPPQTTLPALGVAFTPFSRLFIVLFMVTAAITLLLSHDYLCRPGMNGEEYPATILFAAFGMTVLVSSATLLNLFLGLESLTFAFYILVAYDRTRPTSAEAGLKYLLLGAISAAFIAFGIALIYAGSGTLYITGAAGAALTGPTLAGWGFLLAGLAFKISLVPAHLWTPDVYQGAPTPVVAFLSTGSKGAAIAFLLLLLPHLAALGPLRLPLWLLAFLSMTVGNLAALLQPNLKRLLAYSSVAQMGYVALALLSGERGYEAAAFYAVAYTAMNLAAFGVIASLEKTGSRELVEDYRGLGYRQPVHGAVLALAMFALAGIPPTVGFAGKFAIFFAAIRSGEVALAVIGILTAATSAYYYLRVVVNLYMRSAAGEGEGEAPTVPEAAALALASLAIVALGIYPAPLFDLVAAVLR</sequence>
<organism evidence="8 9">
    <name type="scientific">Geotalea uraniireducens</name>
    <dbReference type="NCBI Taxonomy" id="351604"/>
    <lineage>
        <taxon>Bacteria</taxon>
        <taxon>Pseudomonadati</taxon>
        <taxon>Thermodesulfobacteriota</taxon>
        <taxon>Desulfuromonadia</taxon>
        <taxon>Geobacterales</taxon>
        <taxon>Geobacteraceae</taxon>
        <taxon>Geotalea</taxon>
    </lineage>
</organism>
<keyword evidence="9" id="KW-1185">Reference proteome</keyword>
<reference evidence="8 9" key="1">
    <citation type="submission" date="2022-12" db="EMBL/GenBank/DDBJ databases">
        <title>Polyphasic characterization of Geotalea uranireducens NIT-SL11 newly isolated from a complex of sewage sludge and microbially reduced graphene oxide.</title>
        <authorList>
            <person name="Xie L."/>
            <person name="Yoshida N."/>
            <person name="Meng L."/>
        </authorList>
    </citation>
    <scope>NUCLEOTIDE SEQUENCE [LARGE SCALE GENOMIC DNA]</scope>
    <source>
        <strain evidence="8 9">NIT-SL11</strain>
    </source>
</reference>
<protein>
    <recommendedName>
        <fullName evidence="5">NADH-quinone oxidoreductase subunit N</fullName>
        <ecNumber evidence="5">7.1.1.-</ecNumber>
    </recommendedName>
    <alternativeName>
        <fullName evidence="5">NADH dehydrogenase I subunit N</fullName>
    </alternativeName>
    <alternativeName>
        <fullName evidence="5">NDH-1 subunit N</fullName>
    </alternativeName>
</protein>
<evidence type="ECO:0000259" key="7">
    <source>
        <dbReference type="Pfam" id="PF00361"/>
    </source>
</evidence>
<comment type="subcellular location">
    <subcellularLocation>
        <location evidence="5">Cell membrane</location>
        <topology evidence="5">Multi-pass membrane protein</topology>
    </subcellularLocation>
    <subcellularLocation>
        <location evidence="1">Endomembrane system</location>
        <topology evidence="1">Multi-pass membrane protein</topology>
    </subcellularLocation>
    <subcellularLocation>
        <location evidence="6">Membrane</location>
        <topology evidence="6">Multi-pass membrane protein</topology>
    </subcellularLocation>
</comment>
<comment type="subunit">
    <text evidence="5">NDH-1 is composed of 14 different subunits. Subunits NuoA, H, J, K, L, M, N constitute the membrane sector of the complex.</text>
</comment>
<keyword evidence="5" id="KW-1278">Translocase</keyword>
<keyword evidence="5" id="KW-0520">NAD</keyword>
<dbReference type="EMBL" id="AP027151">
    <property type="protein sequence ID" value="BDV44875.1"/>
    <property type="molecule type" value="Genomic_DNA"/>
</dbReference>
<dbReference type="NCBIfam" id="TIGR01770">
    <property type="entry name" value="NDH_I_N"/>
    <property type="match status" value="1"/>
</dbReference>
<dbReference type="InterPro" id="IPR010096">
    <property type="entry name" value="NADH-Q_OxRdtase_suN/2"/>
</dbReference>
<keyword evidence="3 5" id="KW-1133">Transmembrane helix</keyword>
<dbReference type="PRINTS" id="PR01434">
    <property type="entry name" value="NADHDHGNASE5"/>
</dbReference>
<evidence type="ECO:0000256" key="4">
    <source>
        <dbReference type="ARBA" id="ARBA00023136"/>
    </source>
</evidence>
<dbReference type="EC" id="7.1.1.-" evidence="5"/>
<feature type="domain" description="NADH:quinone oxidoreductase/Mrp antiporter transmembrane" evidence="7">
    <location>
        <begin position="119"/>
        <end position="401"/>
    </location>
</feature>
<name>A0ABM8EQI3_9BACT</name>
<dbReference type="HAMAP" id="MF_00445">
    <property type="entry name" value="NDH1_NuoN_1"/>
    <property type="match status" value="1"/>
</dbReference>
<dbReference type="InterPro" id="IPR001750">
    <property type="entry name" value="ND/Mrp_TM"/>
</dbReference>
<feature type="transmembrane region" description="Helical" evidence="5">
    <location>
        <begin position="195"/>
        <end position="217"/>
    </location>
</feature>
<evidence type="ECO:0000256" key="3">
    <source>
        <dbReference type="ARBA" id="ARBA00022989"/>
    </source>
</evidence>
<evidence type="ECO:0000313" key="9">
    <source>
        <dbReference type="Proteomes" id="UP001317705"/>
    </source>
</evidence>
<keyword evidence="5" id="KW-0830">Ubiquinone</keyword>
<comment type="catalytic activity">
    <reaction evidence="5">
        <text>a quinone + NADH + 5 H(+)(in) = a quinol + NAD(+) + 4 H(+)(out)</text>
        <dbReference type="Rhea" id="RHEA:57888"/>
        <dbReference type="ChEBI" id="CHEBI:15378"/>
        <dbReference type="ChEBI" id="CHEBI:24646"/>
        <dbReference type="ChEBI" id="CHEBI:57540"/>
        <dbReference type="ChEBI" id="CHEBI:57945"/>
        <dbReference type="ChEBI" id="CHEBI:132124"/>
    </reaction>
</comment>
<evidence type="ECO:0000256" key="1">
    <source>
        <dbReference type="ARBA" id="ARBA00004127"/>
    </source>
</evidence>
<feature type="transmembrane region" description="Helical" evidence="5">
    <location>
        <begin position="391"/>
        <end position="409"/>
    </location>
</feature>
<comment type="function">
    <text evidence="5">NDH-1 shuttles electrons from NADH, via FMN and iron-sulfur (Fe-S) centers, to quinones in the respiratory chain. The immediate electron acceptor for the enzyme in this species is believed to be ubiquinone. Couples the redox reaction to proton translocation (for every two electrons transferred, four hydrogen ions are translocated across the cytoplasmic membrane), and thus conserves the redox energy in a proton gradient.</text>
</comment>
<feature type="transmembrane region" description="Helical" evidence="5">
    <location>
        <begin position="71"/>
        <end position="88"/>
    </location>
</feature>
<feature type="transmembrane region" description="Helical" evidence="5">
    <location>
        <begin position="6"/>
        <end position="26"/>
    </location>
</feature>
<feature type="transmembrane region" description="Helical" evidence="5">
    <location>
        <begin position="311"/>
        <end position="333"/>
    </location>
</feature>
<feature type="transmembrane region" description="Helical" evidence="5">
    <location>
        <begin position="153"/>
        <end position="175"/>
    </location>
</feature>
<feature type="transmembrane region" description="Helical" evidence="5">
    <location>
        <begin position="260"/>
        <end position="279"/>
    </location>
</feature>
<dbReference type="Proteomes" id="UP001317705">
    <property type="component" value="Chromosome"/>
</dbReference>
<evidence type="ECO:0000256" key="2">
    <source>
        <dbReference type="ARBA" id="ARBA00022692"/>
    </source>
</evidence>
<feature type="transmembrane region" description="Helical" evidence="5">
    <location>
        <begin position="430"/>
        <end position="450"/>
    </location>
</feature>
<feature type="transmembrane region" description="Helical" evidence="5">
    <location>
        <begin position="354"/>
        <end position="385"/>
    </location>
</feature>
<accession>A0ABM8EQI3</accession>
<feature type="transmembrane region" description="Helical" evidence="5">
    <location>
        <begin position="100"/>
        <end position="118"/>
    </location>
</feature>
<dbReference type="RefSeq" id="WP_282000962.1">
    <property type="nucleotide sequence ID" value="NZ_AP027151.1"/>
</dbReference>
<evidence type="ECO:0000256" key="5">
    <source>
        <dbReference type="HAMAP-Rule" id="MF_00445"/>
    </source>
</evidence>
<evidence type="ECO:0000313" key="8">
    <source>
        <dbReference type="EMBL" id="BDV44875.1"/>
    </source>
</evidence>